<accession>A0A8U0HQF5</accession>
<dbReference type="GeneID" id="72185841"/>
<dbReference type="RefSeq" id="WP_248649236.1">
    <property type="nucleotide sequence ID" value="NZ_CP096659.1"/>
</dbReference>
<organism evidence="2 3">
    <name type="scientific">Halorussus limi</name>
    <dbReference type="NCBI Taxonomy" id="2938695"/>
    <lineage>
        <taxon>Archaea</taxon>
        <taxon>Methanobacteriati</taxon>
        <taxon>Methanobacteriota</taxon>
        <taxon>Stenosarchaea group</taxon>
        <taxon>Halobacteria</taxon>
        <taxon>Halobacteriales</taxon>
        <taxon>Haladaptataceae</taxon>
        <taxon>Halorussus</taxon>
    </lineage>
</organism>
<name>A0A8U0HQF5_9EURY</name>
<dbReference type="AlphaFoldDB" id="A0A8U0HQF5"/>
<dbReference type="EMBL" id="CP096659">
    <property type="protein sequence ID" value="UPV73180.1"/>
    <property type="molecule type" value="Genomic_DNA"/>
</dbReference>
<gene>
    <name evidence="2" type="ORF">M0R89_11540</name>
</gene>
<sequence length="69" mass="7149">MVEIDTDDVRHGAEITTDVAAGLYGLNALGFTPIQDLAAIDPTNPILGVVAILALVSLAGTAQMISEER</sequence>
<keyword evidence="1" id="KW-0472">Membrane</keyword>
<evidence type="ECO:0000256" key="1">
    <source>
        <dbReference type="SAM" id="Phobius"/>
    </source>
</evidence>
<keyword evidence="1" id="KW-0812">Transmembrane</keyword>
<protein>
    <submittedName>
        <fullName evidence="2">Uncharacterized protein</fullName>
    </submittedName>
</protein>
<keyword evidence="1" id="KW-1133">Transmembrane helix</keyword>
<dbReference type="KEGG" id="halx:M0R89_11540"/>
<evidence type="ECO:0000313" key="3">
    <source>
        <dbReference type="Proteomes" id="UP000830729"/>
    </source>
</evidence>
<keyword evidence="3" id="KW-1185">Reference proteome</keyword>
<evidence type="ECO:0000313" key="2">
    <source>
        <dbReference type="EMBL" id="UPV73180.1"/>
    </source>
</evidence>
<dbReference type="Proteomes" id="UP000830729">
    <property type="component" value="Chromosome"/>
</dbReference>
<proteinExistence type="predicted"/>
<feature type="transmembrane region" description="Helical" evidence="1">
    <location>
        <begin position="46"/>
        <end position="65"/>
    </location>
</feature>
<reference evidence="2 3" key="1">
    <citation type="submission" date="2022-04" db="EMBL/GenBank/DDBJ databases">
        <title>Diverse halophilic archaea isolated from saline environments.</title>
        <authorList>
            <person name="Cui H.-L."/>
        </authorList>
    </citation>
    <scope>NUCLEOTIDE SEQUENCE [LARGE SCALE GENOMIC DNA]</scope>
    <source>
        <strain evidence="2 3">XZYJT49</strain>
    </source>
</reference>